<reference evidence="1" key="2">
    <citation type="submission" date="2022-01" db="EMBL/GenBank/DDBJ databases">
        <authorList>
            <person name="Yamashiro T."/>
            <person name="Shiraishi A."/>
            <person name="Satake H."/>
            <person name="Nakayama K."/>
        </authorList>
    </citation>
    <scope>NUCLEOTIDE SEQUENCE</scope>
</reference>
<evidence type="ECO:0000313" key="2">
    <source>
        <dbReference type="Proteomes" id="UP001151760"/>
    </source>
</evidence>
<dbReference type="EMBL" id="BQNB010012926">
    <property type="protein sequence ID" value="GJT09660.1"/>
    <property type="molecule type" value="Genomic_DNA"/>
</dbReference>
<name>A0ABQ5B440_9ASTR</name>
<comment type="caution">
    <text evidence="1">The sequence shown here is derived from an EMBL/GenBank/DDBJ whole genome shotgun (WGS) entry which is preliminary data.</text>
</comment>
<accession>A0ABQ5B440</accession>
<dbReference type="Proteomes" id="UP001151760">
    <property type="component" value="Unassembled WGS sequence"/>
</dbReference>
<sequence>MRDYEERYALLKLQPKFKTYHVDAYECSTVKKATANAIFMSNLSPVGSLNDDTVAPRYDSNIQEQGYIENIVSNNESYDGATSPGQYINGHVLIKQHNPVSMCDSEETLILAEEIRLKNACENNLLLIRETDLRLLQLSVLKNLNNAREHLTKFDECISVVVQLRTKLYSVTPFPKSKVIPKVIEKNDLSELVTSHLTTNKIIEKCTKVLPPGMLKIETEPINAYFKNNRVVHRDYLKVTKEHIATPHELLEEARALKPLDEHIGYASKFAE</sequence>
<reference evidence="1" key="1">
    <citation type="journal article" date="2022" name="Int. J. Mol. Sci.">
        <title>Draft Genome of Tanacetum Coccineum: Genomic Comparison of Closely Related Tanacetum-Family Plants.</title>
        <authorList>
            <person name="Yamashiro T."/>
            <person name="Shiraishi A."/>
            <person name="Nakayama K."/>
            <person name="Satake H."/>
        </authorList>
    </citation>
    <scope>NUCLEOTIDE SEQUENCE</scope>
</reference>
<proteinExistence type="predicted"/>
<keyword evidence="2" id="KW-1185">Reference proteome</keyword>
<evidence type="ECO:0000313" key="1">
    <source>
        <dbReference type="EMBL" id="GJT09660.1"/>
    </source>
</evidence>
<protein>
    <submittedName>
        <fullName evidence="1">Uncharacterized protein</fullName>
    </submittedName>
</protein>
<gene>
    <name evidence="1" type="ORF">Tco_0856702</name>
</gene>
<organism evidence="1 2">
    <name type="scientific">Tanacetum coccineum</name>
    <dbReference type="NCBI Taxonomy" id="301880"/>
    <lineage>
        <taxon>Eukaryota</taxon>
        <taxon>Viridiplantae</taxon>
        <taxon>Streptophyta</taxon>
        <taxon>Embryophyta</taxon>
        <taxon>Tracheophyta</taxon>
        <taxon>Spermatophyta</taxon>
        <taxon>Magnoliopsida</taxon>
        <taxon>eudicotyledons</taxon>
        <taxon>Gunneridae</taxon>
        <taxon>Pentapetalae</taxon>
        <taxon>asterids</taxon>
        <taxon>campanulids</taxon>
        <taxon>Asterales</taxon>
        <taxon>Asteraceae</taxon>
        <taxon>Asteroideae</taxon>
        <taxon>Anthemideae</taxon>
        <taxon>Anthemidinae</taxon>
        <taxon>Tanacetum</taxon>
    </lineage>
</organism>